<feature type="domain" description="Cullin family profile" evidence="8">
    <location>
        <begin position="377"/>
        <end position="607"/>
    </location>
</feature>
<comment type="pathway">
    <text evidence="1">Protein modification; protein ubiquitination.</text>
</comment>
<dbReference type="GO" id="GO:0006511">
    <property type="term" value="P:ubiquitin-dependent protein catabolic process"/>
    <property type="evidence" value="ECO:0007669"/>
    <property type="project" value="InterPro"/>
</dbReference>
<dbReference type="Proteomes" id="UP000008743">
    <property type="component" value="Unassembled WGS sequence"/>
</dbReference>
<proteinExistence type="inferred from homology"/>
<sequence length="734" mass="83798">MTLKPVSINFDDKWRELRQQMELIVGEQSSEVSGMIFHEVCTARPTPFADKLFREVSAFFSRHVTALREGILEQESNLLPGYASRWSTFDAGTGYLHMVFEFYNKLATKHTTSGASFQPDDGSNTPMPIMTLAYKRWREHCFEPLKTRLLHNILSEIEKDRNGEDINSSVILTVVNSLVTLSNDPKAPLDLYKTQFEAPFLQGTSSYYRREAAAYIADHDISAYMRKAEAWLDSEQLRARKHLDSSSYSSVIKLCEAEIVTAHREKIQAECTRFIDQDAREDLTRMYHLLRRIPGGIDPMLVAFEQNVTAAGLKEIERLSDAAQKPEPYVDALLVLHSKHNDIIRTSFDNDNQLIAALDKAFRSIINDTAKSKSAGKAPELLAAFCDQLLKKSNKNQSEAEIEEKLQQVIKIFKYIEGKDIFQKFYSKFLAKRLIHGVSVSDEAESMMIAELKAVCGYDYTTKLQRMFTDMTVSEDINKTFNEFRSNNDIPLNIEFSMLVLQTGAWPLGSAVQSPFNIPAELEKSVTIFEAFYGKKYSGRKLNWLHHLSKGDLRATYGSKRYELQSTNYQMAILLQYNNEDVYSYSQLRQLTNLNDADLKKTVKSLVDVKLLNLDSGAEDVTESSLLKYNRAFSNKRTKIKITTAVQAETKEESVQTHKSVNDDRSLYLQAAIVRIMKSRKTLSHNQLVQEVIVQLSSRFQPAIPMIKKSIEGLIDKAYLERVENTLDKYNYLA</sequence>
<evidence type="ECO:0000256" key="7">
    <source>
        <dbReference type="RuleBase" id="RU003829"/>
    </source>
</evidence>
<dbReference type="SUPFAM" id="SSF46785">
    <property type="entry name" value="Winged helix' DNA-binding domain"/>
    <property type="match status" value="1"/>
</dbReference>
<dbReference type="OMA" id="MYTLFNH"/>
<evidence type="ECO:0000256" key="3">
    <source>
        <dbReference type="ARBA" id="ARBA00022499"/>
    </source>
</evidence>
<dbReference type="Gene3D" id="4.10.1030.10">
    <property type="entry name" value="Ring Box Chain A, domain 5"/>
    <property type="match status" value="1"/>
</dbReference>
<dbReference type="FunFam" id="1.10.10.10:FF:000014">
    <property type="entry name" value="Cullin 1"/>
    <property type="match status" value="1"/>
</dbReference>
<dbReference type="InterPro" id="IPR019559">
    <property type="entry name" value="Cullin_neddylation_domain"/>
</dbReference>
<dbReference type="InterPro" id="IPR001373">
    <property type="entry name" value="Cullin_N"/>
</dbReference>
<evidence type="ECO:0000313" key="10">
    <source>
        <dbReference type="Proteomes" id="UP000008743"/>
    </source>
</evidence>
<dbReference type="InterPro" id="IPR016158">
    <property type="entry name" value="Cullin_homology"/>
</dbReference>
<dbReference type="PhylomeDB" id="A0A0D2TZK8"/>
<dbReference type="FunFam" id="3.30.230.130:FF:000003">
    <property type="entry name" value="Cullin 2"/>
    <property type="match status" value="1"/>
</dbReference>
<dbReference type="FunFam" id="4.10.1030.10:FF:000002">
    <property type="entry name" value="cullin homolog 1"/>
    <property type="match status" value="1"/>
</dbReference>
<dbReference type="PROSITE" id="PS50069">
    <property type="entry name" value="CULLIN_2"/>
    <property type="match status" value="1"/>
</dbReference>
<dbReference type="PROSITE" id="PS01256">
    <property type="entry name" value="CULLIN_1"/>
    <property type="match status" value="1"/>
</dbReference>
<dbReference type="GO" id="GO:0031625">
    <property type="term" value="F:ubiquitin protein ligase binding"/>
    <property type="evidence" value="ECO:0007669"/>
    <property type="project" value="InterPro"/>
</dbReference>
<dbReference type="eggNOG" id="KOG2284">
    <property type="taxonomic scope" value="Eukaryota"/>
</dbReference>
<evidence type="ECO:0000313" key="9">
    <source>
        <dbReference type="EMBL" id="KJE88376.1"/>
    </source>
</evidence>
<dbReference type="Gene3D" id="1.10.10.10">
    <property type="entry name" value="Winged helix-like DNA-binding domain superfamily/Winged helix DNA-binding domain"/>
    <property type="match status" value="2"/>
</dbReference>
<dbReference type="SMART" id="SM00884">
    <property type="entry name" value="Cullin_Nedd8"/>
    <property type="match status" value="1"/>
</dbReference>
<organism evidence="9 10">
    <name type="scientific">Capsaspora owczarzaki (strain ATCC 30864)</name>
    <dbReference type="NCBI Taxonomy" id="595528"/>
    <lineage>
        <taxon>Eukaryota</taxon>
        <taxon>Filasterea</taxon>
        <taxon>Capsaspora</taxon>
    </lineage>
</organism>
<dbReference type="OrthoDB" id="27073at2759"/>
<dbReference type="InterPro" id="IPR036388">
    <property type="entry name" value="WH-like_DNA-bd_sf"/>
</dbReference>
<dbReference type="SUPFAM" id="SSF75632">
    <property type="entry name" value="Cullin homology domain"/>
    <property type="match status" value="1"/>
</dbReference>
<evidence type="ECO:0000256" key="5">
    <source>
        <dbReference type="ARBA" id="ARBA00022843"/>
    </source>
</evidence>
<dbReference type="SMART" id="SM00182">
    <property type="entry name" value="CULLIN"/>
    <property type="match status" value="1"/>
</dbReference>
<dbReference type="Pfam" id="PF00888">
    <property type="entry name" value="Cullin"/>
    <property type="match status" value="1"/>
</dbReference>
<dbReference type="SUPFAM" id="SSF74788">
    <property type="entry name" value="Cullin repeat-like"/>
    <property type="match status" value="1"/>
</dbReference>
<comment type="similarity">
    <text evidence="2 6 7">Belongs to the cullin family.</text>
</comment>
<keyword evidence="5" id="KW-0832">Ubl conjugation</keyword>
<dbReference type="InterPro" id="IPR059120">
    <property type="entry name" value="Cullin-like_AB"/>
</dbReference>
<evidence type="ECO:0000256" key="4">
    <source>
        <dbReference type="ARBA" id="ARBA00022786"/>
    </source>
</evidence>
<keyword evidence="3" id="KW-1017">Isopeptide bond</keyword>
<dbReference type="Pfam" id="PF26557">
    <property type="entry name" value="Cullin_AB"/>
    <property type="match status" value="1"/>
</dbReference>
<dbReference type="FunFam" id="1.20.1310.10:FF:000012">
    <property type="entry name" value="Cullin 2"/>
    <property type="match status" value="1"/>
</dbReference>
<protein>
    <submittedName>
        <fullName evidence="9">Cullin 1a</fullName>
    </submittedName>
</protein>
<name>A0A0D2TZK8_CAPO3</name>
<accession>A0A0D2TZK8</accession>
<dbReference type="PANTHER" id="PTHR11932">
    <property type="entry name" value="CULLIN"/>
    <property type="match status" value="1"/>
</dbReference>
<evidence type="ECO:0000256" key="6">
    <source>
        <dbReference type="PROSITE-ProRule" id="PRU00330"/>
    </source>
</evidence>
<dbReference type="InterPro" id="IPR036390">
    <property type="entry name" value="WH_DNA-bd_sf"/>
</dbReference>
<dbReference type="InterPro" id="IPR016157">
    <property type="entry name" value="Cullin_CS"/>
</dbReference>
<evidence type="ECO:0000256" key="2">
    <source>
        <dbReference type="ARBA" id="ARBA00006019"/>
    </source>
</evidence>
<dbReference type="AlphaFoldDB" id="A0A0D2TZK8"/>
<dbReference type="Gene3D" id="1.20.1310.10">
    <property type="entry name" value="Cullin Repeats"/>
    <property type="match status" value="4"/>
</dbReference>
<dbReference type="GO" id="GO:0031461">
    <property type="term" value="C:cullin-RING ubiquitin ligase complex"/>
    <property type="evidence" value="ECO:0007669"/>
    <property type="project" value="InterPro"/>
</dbReference>
<evidence type="ECO:0000259" key="8">
    <source>
        <dbReference type="PROSITE" id="PS50069"/>
    </source>
</evidence>
<dbReference type="InterPro" id="IPR045093">
    <property type="entry name" value="Cullin"/>
</dbReference>
<dbReference type="EMBL" id="KE346360">
    <property type="protein sequence ID" value="KJE88376.1"/>
    <property type="molecule type" value="Genomic_DNA"/>
</dbReference>
<dbReference type="STRING" id="595528.A0A0D2TZK8"/>
<dbReference type="Pfam" id="PF10557">
    <property type="entry name" value="Cullin_Nedd8"/>
    <property type="match status" value="1"/>
</dbReference>
<gene>
    <name evidence="9" type="ORF">CAOG_000038</name>
</gene>
<dbReference type="InParanoid" id="A0A0D2TZK8"/>
<dbReference type="FunFam" id="1.20.1310.10:FF:000001">
    <property type="entry name" value="Cullin 3"/>
    <property type="match status" value="1"/>
</dbReference>
<dbReference type="InterPro" id="IPR016159">
    <property type="entry name" value="Cullin_repeat-like_dom_sf"/>
</dbReference>
<dbReference type="GO" id="GO:0005634">
    <property type="term" value="C:nucleus"/>
    <property type="evidence" value="ECO:0007669"/>
    <property type="project" value="UniProtKB-ARBA"/>
</dbReference>
<evidence type="ECO:0000256" key="1">
    <source>
        <dbReference type="ARBA" id="ARBA00004906"/>
    </source>
</evidence>
<dbReference type="InterPro" id="IPR036317">
    <property type="entry name" value="Cullin_homology_sf"/>
</dbReference>
<keyword evidence="10" id="KW-1185">Reference proteome</keyword>
<reference evidence="10" key="1">
    <citation type="submission" date="2011-02" db="EMBL/GenBank/DDBJ databases">
        <title>The Genome Sequence of Capsaspora owczarzaki ATCC 30864.</title>
        <authorList>
            <person name="Russ C."/>
            <person name="Cuomo C."/>
            <person name="Burger G."/>
            <person name="Gray M.W."/>
            <person name="Holland P.W.H."/>
            <person name="King N."/>
            <person name="Lang F.B.F."/>
            <person name="Roger A.J."/>
            <person name="Ruiz-Trillo I."/>
            <person name="Young S.K."/>
            <person name="Zeng Q."/>
            <person name="Gargeya S."/>
            <person name="Alvarado L."/>
            <person name="Berlin A."/>
            <person name="Chapman S.B."/>
            <person name="Chen Z."/>
            <person name="Freedman E."/>
            <person name="Gellesch M."/>
            <person name="Goldberg J."/>
            <person name="Griggs A."/>
            <person name="Gujja S."/>
            <person name="Heilman E."/>
            <person name="Heiman D."/>
            <person name="Howarth C."/>
            <person name="Mehta T."/>
            <person name="Neiman D."/>
            <person name="Pearson M."/>
            <person name="Roberts A."/>
            <person name="Saif S."/>
            <person name="Shea T."/>
            <person name="Shenoy N."/>
            <person name="Sisk P."/>
            <person name="Stolte C."/>
            <person name="Sykes S."/>
            <person name="White J."/>
            <person name="Yandava C."/>
            <person name="Haas B."/>
            <person name="Nusbaum C."/>
            <person name="Birren B."/>
        </authorList>
    </citation>
    <scope>NUCLEOTIDE SEQUENCE</scope>
    <source>
        <strain evidence="10">ATCC 30864</strain>
    </source>
</reference>
<keyword evidence="4" id="KW-0833">Ubl conjugation pathway</keyword>
<dbReference type="FunFam" id="1.20.1310.10:FF:000019">
    <property type="entry name" value="Cullin 1"/>
    <property type="match status" value="1"/>
</dbReference>